<evidence type="ECO:0000256" key="2">
    <source>
        <dbReference type="ARBA" id="ARBA00023002"/>
    </source>
</evidence>
<name>A0AAW3HUZ1_9BURK</name>
<protein>
    <recommendedName>
        <fullName evidence="3">3-hydroxy-3-methylglutaryl coenzyme A reductase</fullName>
        <shortName evidence="3">HMG-CoA reductase</shortName>
        <ecNumber evidence="3">1.1.1.88</ecNumber>
    </recommendedName>
</protein>
<dbReference type="InterPro" id="IPR002202">
    <property type="entry name" value="HMG_CoA_Rdtase"/>
</dbReference>
<dbReference type="PROSITE" id="PS50065">
    <property type="entry name" value="HMG_COA_REDUCTASE_4"/>
    <property type="match status" value="1"/>
</dbReference>
<organism evidence="4 5">
    <name type="scientific">Achromobacter spanius</name>
    <dbReference type="NCBI Taxonomy" id="217203"/>
    <lineage>
        <taxon>Bacteria</taxon>
        <taxon>Pseudomonadati</taxon>
        <taxon>Pseudomonadota</taxon>
        <taxon>Betaproteobacteria</taxon>
        <taxon>Burkholderiales</taxon>
        <taxon>Alcaligenaceae</taxon>
        <taxon>Achromobacter</taxon>
    </lineage>
</organism>
<comment type="catalytic activity">
    <reaction evidence="3">
        <text>(R)-mevalonate + 2 NAD(+) + CoA = (3S)-3-hydroxy-3-methylglutaryl-CoA + 2 NADH + 2 H(+)</text>
        <dbReference type="Rhea" id="RHEA:14833"/>
        <dbReference type="ChEBI" id="CHEBI:15378"/>
        <dbReference type="ChEBI" id="CHEBI:36464"/>
        <dbReference type="ChEBI" id="CHEBI:43074"/>
        <dbReference type="ChEBI" id="CHEBI:57287"/>
        <dbReference type="ChEBI" id="CHEBI:57540"/>
        <dbReference type="ChEBI" id="CHEBI:57945"/>
        <dbReference type="EC" id="1.1.1.88"/>
    </reaction>
</comment>
<evidence type="ECO:0000256" key="3">
    <source>
        <dbReference type="RuleBase" id="RU361219"/>
    </source>
</evidence>
<dbReference type="CDD" id="cd00644">
    <property type="entry name" value="HMG-CoA_reductase_classII"/>
    <property type="match status" value="1"/>
</dbReference>
<dbReference type="Gene3D" id="1.10.8.660">
    <property type="match status" value="1"/>
</dbReference>
<accession>A0AAW3HUZ1</accession>
<reference evidence="4 5" key="1">
    <citation type="submission" date="2015-07" db="EMBL/GenBank/DDBJ databases">
        <title>Draft genome of Achromobacter spanius.</title>
        <authorList>
            <person name="Wang X."/>
        </authorList>
    </citation>
    <scope>NUCLEOTIDE SEQUENCE [LARGE SCALE GENOMIC DNA]</scope>
    <source>
        <strain evidence="4 5">CGMCC9173</strain>
    </source>
</reference>
<dbReference type="PROSITE" id="PS01192">
    <property type="entry name" value="HMG_COA_REDUCTASE_3"/>
    <property type="match status" value="1"/>
</dbReference>
<dbReference type="GO" id="GO:0140643">
    <property type="term" value="F:hydroxymethylglutaryl-CoA reductase (NADH) activity"/>
    <property type="evidence" value="ECO:0007669"/>
    <property type="project" value="UniProtKB-EC"/>
</dbReference>
<dbReference type="PRINTS" id="PR00071">
    <property type="entry name" value="HMGCOARDTASE"/>
</dbReference>
<comment type="caution">
    <text evidence="4">The sequence shown here is derived from an EMBL/GenBank/DDBJ whole genome shotgun (WGS) entry which is preliminary data.</text>
</comment>
<dbReference type="SUPFAM" id="SSF56542">
    <property type="entry name" value="Substrate-binding domain of HMG-CoA reductase"/>
    <property type="match status" value="1"/>
</dbReference>
<dbReference type="PROSITE" id="PS00066">
    <property type="entry name" value="HMG_COA_REDUCTASE_1"/>
    <property type="match status" value="1"/>
</dbReference>
<dbReference type="Proteomes" id="UP000037511">
    <property type="component" value="Unassembled WGS sequence"/>
</dbReference>
<dbReference type="PROSITE" id="PS00318">
    <property type="entry name" value="HMG_COA_REDUCTASE_2"/>
    <property type="match status" value="1"/>
</dbReference>
<dbReference type="Gene3D" id="3.90.770.10">
    <property type="entry name" value="3-hydroxy-3-methylglutaryl-coenzyme A Reductase, Chain A, domain 2"/>
    <property type="match status" value="2"/>
</dbReference>
<dbReference type="PANTHER" id="PTHR10572:SF24">
    <property type="entry name" value="3-HYDROXY-3-METHYLGLUTARYL-COENZYME A REDUCTASE"/>
    <property type="match status" value="1"/>
</dbReference>
<comment type="similarity">
    <text evidence="1 3">Belongs to the HMG-CoA reductase family.</text>
</comment>
<keyword evidence="3" id="KW-0520">NAD</keyword>
<dbReference type="Pfam" id="PF00368">
    <property type="entry name" value="HMG-CoA_red"/>
    <property type="match status" value="1"/>
</dbReference>
<dbReference type="InterPro" id="IPR009023">
    <property type="entry name" value="HMG_CoA_Rdtase_NAD(P)-bd_sf"/>
</dbReference>
<dbReference type="AlphaFoldDB" id="A0AAW3HUZ1"/>
<dbReference type="PANTHER" id="PTHR10572">
    <property type="entry name" value="3-HYDROXY-3-METHYLGLUTARYL-COENZYME A REDUCTASE"/>
    <property type="match status" value="1"/>
</dbReference>
<gene>
    <name evidence="4" type="ORF">AFM18_28470</name>
</gene>
<dbReference type="GO" id="GO:0004420">
    <property type="term" value="F:hydroxymethylglutaryl-CoA reductase (NADPH) activity"/>
    <property type="evidence" value="ECO:0007669"/>
    <property type="project" value="InterPro"/>
</dbReference>
<dbReference type="NCBIfam" id="TIGR00532">
    <property type="entry name" value="HMG_CoA_R_NAD"/>
    <property type="match status" value="1"/>
</dbReference>
<evidence type="ECO:0000313" key="5">
    <source>
        <dbReference type="Proteomes" id="UP000037511"/>
    </source>
</evidence>
<evidence type="ECO:0000256" key="1">
    <source>
        <dbReference type="ARBA" id="ARBA00007661"/>
    </source>
</evidence>
<dbReference type="InterPro" id="IPR023074">
    <property type="entry name" value="HMG_CoA_Rdtase_cat_sf"/>
</dbReference>
<dbReference type="InterPro" id="IPR009029">
    <property type="entry name" value="HMG_CoA_Rdtase_sub-bd_dom_sf"/>
</dbReference>
<dbReference type="RefSeq" id="WP_050450268.1">
    <property type="nucleotide sequence ID" value="NZ_LGVG01000073.1"/>
</dbReference>
<dbReference type="SUPFAM" id="SSF55035">
    <property type="entry name" value="NAD-binding domain of HMG-CoA reductase"/>
    <property type="match status" value="1"/>
</dbReference>
<dbReference type="EC" id="1.1.1.88" evidence="3"/>
<proteinExistence type="inferred from homology"/>
<keyword evidence="2 3" id="KW-0560">Oxidoreductase</keyword>
<dbReference type="EMBL" id="LGVG01000073">
    <property type="protein sequence ID" value="KNE22986.1"/>
    <property type="molecule type" value="Genomic_DNA"/>
</dbReference>
<dbReference type="GO" id="GO:0015936">
    <property type="term" value="P:coenzyme A metabolic process"/>
    <property type="evidence" value="ECO:0007669"/>
    <property type="project" value="InterPro"/>
</dbReference>
<evidence type="ECO:0000313" key="4">
    <source>
        <dbReference type="EMBL" id="KNE22986.1"/>
    </source>
</evidence>
<dbReference type="InterPro" id="IPR004553">
    <property type="entry name" value="HMG_CoA_Rdtase_bac-typ"/>
</dbReference>
<sequence length="429" mass="45431">MVADSRLPNFRALTPAQRLAAIAQAAGLTSDEQQLLAQPGALGLDRADGMIENVIGAFELPLGVAGNFQVNGRDVLVPMAVEEPSVVAAASYMAKLARECGGFETSSTRPLMRAQVQVLGLTDPHGARLALLRERERILTLANSRDKVLIELGGGCQDIDVHVFADTPRGPMIVLHLIVDVRDAMGANTVNTMAEAVAPLVEEITGGSVRLRILSNLADLRLARARVRLTPQVLDTKDRSGADIIEGVLDAYTFAAVDPYRAATHNKGIMNGIDPVIVATGNDWRAVEAGAHAYAARSGRYTSLTTWEKDGSGALVGTIEMPMPVGLVGGATKTHPLARLALKIMDVRSAQELGEVAVAVGLAQNLGALRALATEGIQRGHMALHARNIALVAGAVGAEIDTVAKRMAEEKDVRTDRALALLEELRAKK</sequence>
<dbReference type="InterPro" id="IPR023076">
    <property type="entry name" value="HMG_CoA_Rdtase_CS"/>
</dbReference>
<comment type="pathway">
    <text evidence="3">Metabolic intermediate metabolism; (R)-mevalonate degradation; (S)-3-hydroxy-3-methylglutaryl-CoA from (R)-mevalonate: step 1/1.</text>
</comment>